<accession>A0A6I4J4E1</accession>
<name>A0A6I4J4E1_9SPHN</name>
<dbReference type="AlphaFoldDB" id="A0A6I4J4E1"/>
<dbReference type="EMBL" id="WQMS01000016">
    <property type="protein sequence ID" value="MVO78983.1"/>
    <property type="molecule type" value="Genomic_DNA"/>
</dbReference>
<keyword evidence="2" id="KW-1185">Reference proteome</keyword>
<gene>
    <name evidence="1" type="ORF">GON01_13690</name>
</gene>
<dbReference type="Proteomes" id="UP000441389">
    <property type="component" value="Unassembled WGS sequence"/>
</dbReference>
<sequence length="107" mass="11050">MIVRADHPERAAAALAALLGAPSSISPGGRAVGGRITVLPAESSASIIERLPLPVARSVEQVIEIACMHGFHAEELGRSGLVEFWIGEAMAVELVTSDARTLPALAA</sequence>
<protein>
    <submittedName>
        <fullName evidence="1">Uncharacterized protein</fullName>
    </submittedName>
</protein>
<proteinExistence type="predicted"/>
<evidence type="ECO:0000313" key="1">
    <source>
        <dbReference type="EMBL" id="MVO78983.1"/>
    </source>
</evidence>
<reference evidence="1 2" key="1">
    <citation type="submission" date="2019-12" db="EMBL/GenBank/DDBJ databases">
        <authorList>
            <person name="Huq M.A."/>
        </authorList>
    </citation>
    <scope>NUCLEOTIDE SEQUENCE [LARGE SCALE GENOMIC DNA]</scope>
    <source>
        <strain evidence="1 2">MAH-20</strain>
    </source>
</reference>
<organism evidence="1 2">
    <name type="scientific">Sphingomonas horti</name>
    <dbReference type="NCBI Taxonomy" id="2682842"/>
    <lineage>
        <taxon>Bacteria</taxon>
        <taxon>Pseudomonadati</taxon>
        <taxon>Pseudomonadota</taxon>
        <taxon>Alphaproteobacteria</taxon>
        <taxon>Sphingomonadales</taxon>
        <taxon>Sphingomonadaceae</taxon>
        <taxon>Sphingomonas</taxon>
    </lineage>
</organism>
<evidence type="ECO:0000313" key="2">
    <source>
        <dbReference type="Proteomes" id="UP000441389"/>
    </source>
</evidence>
<dbReference type="RefSeq" id="WP_157027927.1">
    <property type="nucleotide sequence ID" value="NZ_WQMS01000016.1"/>
</dbReference>
<comment type="caution">
    <text evidence="1">The sequence shown here is derived from an EMBL/GenBank/DDBJ whole genome shotgun (WGS) entry which is preliminary data.</text>
</comment>